<name>A0A5B8VAQ4_9BACT</name>
<dbReference type="EMBL" id="CP042435">
    <property type="protein sequence ID" value="QEC67776.1"/>
    <property type="molecule type" value="Genomic_DNA"/>
</dbReference>
<evidence type="ECO:0000313" key="6">
    <source>
        <dbReference type="Proteomes" id="UP000321533"/>
    </source>
</evidence>
<evidence type="ECO:0000256" key="1">
    <source>
        <dbReference type="ARBA" id="ARBA00022729"/>
    </source>
</evidence>
<keyword evidence="3" id="KW-0325">Glycoprotein</keyword>
<keyword evidence="1" id="KW-0732">Signal</keyword>
<dbReference type="InterPro" id="IPR011519">
    <property type="entry name" value="UnbV_ASPIC"/>
</dbReference>
<gene>
    <name evidence="5" type="ORF">FRZ67_10890</name>
</gene>
<dbReference type="Pfam" id="PF13517">
    <property type="entry name" value="FG-GAP_3"/>
    <property type="match status" value="5"/>
</dbReference>
<dbReference type="PROSITE" id="PS51257">
    <property type="entry name" value="PROKAR_LIPOPROTEIN"/>
    <property type="match status" value="1"/>
</dbReference>
<reference evidence="5 6" key="1">
    <citation type="journal article" date="2016" name="Int. J. Syst. Evol. Microbiol.">
        <title>Panacibacter ginsenosidivorans gen. nov., sp. nov., with ginsenoside converting activity isolated from soil of a ginseng field.</title>
        <authorList>
            <person name="Siddiqi M.Z."/>
            <person name="Muhammad Shafi S."/>
            <person name="Choi K.D."/>
            <person name="Im W.T."/>
        </authorList>
    </citation>
    <scope>NUCLEOTIDE SEQUENCE [LARGE SCALE GENOMIC DNA]</scope>
    <source>
        <strain evidence="5 6">Gsoil1550</strain>
    </source>
</reference>
<dbReference type="PANTHER" id="PTHR16026">
    <property type="entry name" value="CARTILAGE ACIDIC PROTEIN 1"/>
    <property type="match status" value="1"/>
</dbReference>
<sequence length="1119" mass="126461">MRFVHMRNAWLYLFFIGLLFGCNTDKAKDSVFTILESKTTGLDFSNTLKPTNGFNVFHYMYYYNGAGVAAGDFNNDGLTDLFFAANQSDDKMYLNEGKLHFKDVTKEAKIPNDGGWSTGVSVVDINNDGLLDIYICRVGKYEILNSHNQFLICKGIDKNGVPYYEDEAKNYGLDFSGFSTQAAFFDYDMDGDLDIYLLNHSIHQNGTFGKRADLLNKKNAFSGDRFYRNDSYNDSSANGLLHMKFTDVTNEVGIHSSVLGYGLGVAVADINTDGFPDIYTGNDFHENDYLYINQHNGTFKDDGSNELKHTSQYTMGTDVADLTNDGLPEIISMDMLPDDPYILKRSEGEDQYDVFNTKIENGYSYQYSRNNLQYNRGNGKFSETGLYSGIAATDWSWGTLLFDFDNDGSKDIFISNGIPKRLNDVDYINYVSNEEIQAKIHSNTMGEKDMSLIDKFPQIKIPNRLFRNTGQMKFTDMATSIENNKSTYSNGAIYADLDNDGDLDMVVNNIDEPVLLYENTTNDKKDKPAIEVKLKGPPKNINALGAKLLVFAGDSMRTYEKYPVHGFLSSMEIPLHIGTYKSSVDSVLLIWPDNSYQQLSTFKDSSYTISVTYKKGLPQFNYNLFQRDKRAYTKSLHDITQAVNLLHKHEENSFNEFDREPLIPHMLSTEGPAITIADINGDGLDDVFIGASKRKQPVVFLQNKEGRFQQIKQPALNEDSTYEDADACWVDVNNDNTKDLVIASGGNEYYNKEIHLQPRVYLNDGKGALTRLPNAFDSIFVTASCVTPCDFNHDGFTDLFIGARTVAYRYGEIPRSYLLLNNGKGIFKDVTTTYAKDLEHVGFVTQGLWYDIDKDGDSDLIVSLEWDGIYAFINNNGKFTKKQLTDKKGWWNFVLPCDIDNDGDIDLVAGNLGLNSRLKATEEEPVQLYYNDFDNNGIKEPVLTYYLQGRQVPFASKDELQRQIPLIKRTYLYAGDFAKATLEDIFTKEKLDYAQVLSADYFANTIFINQGNLTYTAQPMPWQAQLTTYRDAIITDANGDNLPDILLAGNYYESNVQMGRYDADYGTVLINKGKAQFVAQTLNGLTINGQVRHIRKINIANKEAYILTRNNDSTMVISY</sequence>
<dbReference type="InterPro" id="IPR013519">
    <property type="entry name" value="Int_alpha_beta-p"/>
</dbReference>
<evidence type="ECO:0000256" key="2">
    <source>
        <dbReference type="ARBA" id="ARBA00022737"/>
    </source>
</evidence>
<dbReference type="Pfam" id="PF07593">
    <property type="entry name" value="UnbV_ASPIC"/>
    <property type="match status" value="1"/>
</dbReference>
<evidence type="ECO:0000313" key="5">
    <source>
        <dbReference type="EMBL" id="QEC67776.1"/>
    </source>
</evidence>
<dbReference type="OrthoDB" id="600363at2"/>
<dbReference type="Proteomes" id="UP000321533">
    <property type="component" value="Chromosome"/>
</dbReference>
<accession>A0A5B8VAQ4</accession>
<dbReference type="Gene3D" id="2.130.10.130">
    <property type="entry name" value="Integrin alpha, N-terminal"/>
    <property type="match status" value="4"/>
</dbReference>
<dbReference type="InterPro" id="IPR013517">
    <property type="entry name" value="FG-GAP"/>
</dbReference>
<dbReference type="RefSeq" id="WP_147189583.1">
    <property type="nucleotide sequence ID" value="NZ_CP042435.1"/>
</dbReference>
<proteinExistence type="predicted"/>
<organism evidence="5 6">
    <name type="scientific">Panacibacter ginsenosidivorans</name>
    <dbReference type="NCBI Taxonomy" id="1813871"/>
    <lineage>
        <taxon>Bacteria</taxon>
        <taxon>Pseudomonadati</taxon>
        <taxon>Bacteroidota</taxon>
        <taxon>Chitinophagia</taxon>
        <taxon>Chitinophagales</taxon>
        <taxon>Chitinophagaceae</taxon>
        <taxon>Panacibacter</taxon>
    </lineage>
</organism>
<dbReference type="SUPFAM" id="SSF69318">
    <property type="entry name" value="Integrin alpha N-terminal domain"/>
    <property type="match status" value="3"/>
</dbReference>
<dbReference type="AlphaFoldDB" id="A0A5B8VAQ4"/>
<dbReference type="KEGG" id="pgin:FRZ67_10890"/>
<feature type="domain" description="ASPIC/UnbV" evidence="4">
    <location>
        <begin position="543"/>
        <end position="601"/>
    </location>
</feature>
<dbReference type="InterPro" id="IPR028994">
    <property type="entry name" value="Integrin_alpha_N"/>
</dbReference>
<dbReference type="PANTHER" id="PTHR16026:SF0">
    <property type="entry name" value="CARTILAGE ACIDIC PROTEIN 1"/>
    <property type="match status" value="1"/>
</dbReference>
<keyword evidence="6" id="KW-1185">Reference proteome</keyword>
<evidence type="ECO:0000259" key="4">
    <source>
        <dbReference type="Pfam" id="PF07593"/>
    </source>
</evidence>
<evidence type="ECO:0000256" key="3">
    <source>
        <dbReference type="ARBA" id="ARBA00023180"/>
    </source>
</evidence>
<protein>
    <recommendedName>
        <fullName evidence="4">ASPIC/UnbV domain-containing protein</fullName>
    </recommendedName>
</protein>
<dbReference type="SMART" id="SM00191">
    <property type="entry name" value="Int_alpha"/>
    <property type="match status" value="2"/>
</dbReference>
<keyword evidence="2" id="KW-0677">Repeat</keyword>
<dbReference type="InterPro" id="IPR027039">
    <property type="entry name" value="Crtac1"/>
</dbReference>